<dbReference type="PRINTS" id="PR00237">
    <property type="entry name" value="GPCRRHODOPSN"/>
</dbReference>
<dbReference type="InterPro" id="IPR000276">
    <property type="entry name" value="GPCR_Rhodpsn"/>
</dbReference>
<name>A0ABN8R8I2_9CNID</name>
<feature type="transmembrane region" description="Helical" evidence="6">
    <location>
        <begin position="258"/>
        <end position="282"/>
    </location>
</feature>
<evidence type="ECO:0000259" key="7">
    <source>
        <dbReference type="PROSITE" id="PS50262"/>
    </source>
</evidence>
<feature type="transmembrane region" description="Helical" evidence="6">
    <location>
        <begin position="175"/>
        <end position="195"/>
    </location>
</feature>
<keyword evidence="9" id="KW-1185">Reference proteome</keyword>
<feature type="transmembrane region" description="Helical" evidence="6">
    <location>
        <begin position="132"/>
        <end position="154"/>
    </location>
</feature>
<keyword evidence="3 6" id="KW-0812">Transmembrane</keyword>
<dbReference type="Proteomes" id="UP001159405">
    <property type="component" value="Unassembled WGS sequence"/>
</dbReference>
<evidence type="ECO:0000256" key="2">
    <source>
        <dbReference type="ARBA" id="ARBA00022475"/>
    </source>
</evidence>
<keyword evidence="4 6" id="KW-1133">Transmembrane helix</keyword>
<evidence type="ECO:0000256" key="6">
    <source>
        <dbReference type="SAM" id="Phobius"/>
    </source>
</evidence>
<dbReference type="Gene3D" id="1.20.1070.10">
    <property type="entry name" value="Rhodopsin 7-helix transmembrane proteins"/>
    <property type="match status" value="1"/>
</dbReference>
<dbReference type="PANTHER" id="PTHR22750">
    <property type="entry name" value="G-PROTEIN COUPLED RECEPTOR"/>
    <property type="match status" value="1"/>
</dbReference>
<sequence>MKVSRVLTSSTLEFSKSFCRSSAVLMEARNSSLVQTCFFLETVDLTQNRNILISEILICVLNSLFSITAVSFNILVLLIIWKTPLLHSASNILICCLACSDLVIGLLAQPLLVVYKVAELKYDHKTACVGRLIHWIAGFVCAGVSVMTIATIAVDKVLALTLHLRYKLVVTEARVIKVVFTFWFFCVAAGVSLFFANSDRYWTLIPLPVLSISLTTTFASYFEVFRVLRRHQKQIRAQTRSAWTVFNMKKYKKSVFTMLYVLAMFLICYIPFLTAMAVRIMVGYNSLIKMAYEWGATVVYLNSSLNPLLYWIRMQEIRAAAYNLLRKLRGSESESKIESKVYRISALNEGISHYE</sequence>
<comment type="subcellular location">
    <subcellularLocation>
        <location evidence="1">Cell membrane</location>
        <topology evidence="1">Multi-pass membrane protein</topology>
    </subcellularLocation>
</comment>
<dbReference type="CDD" id="cd00637">
    <property type="entry name" value="7tm_classA_rhodopsin-like"/>
    <property type="match status" value="1"/>
</dbReference>
<evidence type="ECO:0000256" key="1">
    <source>
        <dbReference type="ARBA" id="ARBA00004651"/>
    </source>
</evidence>
<evidence type="ECO:0000313" key="8">
    <source>
        <dbReference type="EMBL" id="CAH3175300.1"/>
    </source>
</evidence>
<proteinExistence type="predicted"/>
<dbReference type="Pfam" id="PF00001">
    <property type="entry name" value="7tm_1"/>
    <property type="match status" value="1"/>
</dbReference>
<evidence type="ECO:0000256" key="4">
    <source>
        <dbReference type="ARBA" id="ARBA00022989"/>
    </source>
</evidence>
<feature type="domain" description="G-protein coupled receptors family 1 profile" evidence="7">
    <location>
        <begin position="72"/>
        <end position="310"/>
    </location>
</feature>
<accession>A0ABN8R8I2</accession>
<evidence type="ECO:0000256" key="3">
    <source>
        <dbReference type="ARBA" id="ARBA00022692"/>
    </source>
</evidence>
<protein>
    <recommendedName>
        <fullName evidence="7">G-protein coupled receptors family 1 profile domain-containing protein</fullName>
    </recommendedName>
</protein>
<feature type="transmembrane region" description="Helical" evidence="6">
    <location>
        <begin position="51"/>
        <end position="80"/>
    </location>
</feature>
<feature type="transmembrane region" description="Helical" evidence="6">
    <location>
        <begin position="201"/>
        <end position="222"/>
    </location>
</feature>
<dbReference type="SUPFAM" id="SSF81321">
    <property type="entry name" value="Family A G protein-coupled receptor-like"/>
    <property type="match status" value="1"/>
</dbReference>
<dbReference type="SMART" id="SM01381">
    <property type="entry name" value="7TM_GPCR_Srsx"/>
    <property type="match status" value="1"/>
</dbReference>
<feature type="transmembrane region" description="Helical" evidence="6">
    <location>
        <begin position="294"/>
        <end position="312"/>
    </location>
</feature>
<dbReference type="EMBL" id="CALNXK010000199">
    <property type="protein sequence ID" value="CAH3175300.1"/>
    <property type="molecule type" value="Genomic_DNA"/>
</dbReference>
<evidence type="ECO:0000313" key="9">
    <source>
        <dbReference type="Proteomes" id="UP001159405"/>
    </source>
</evidence>
<reference evidence="8 9" key="1">
    <citation type="submission" date="2022-05" db="EMBL/GenBank/DDBJ databases">
        <authorList>
            <consortium name="Genoscope - CEA"/>
            <person name="William W."/>
        </authorList>
    </citation>
    <scope>NUCLEOTIDE SEQUENCE [LARGE SCALE GENOMIC DNA]</scope>
</reference>
<dbReference type="InterPro" id="IPR017452">
    <property type="entry name" value="GPCR_Rhodpsn_7TM"/>
</dbReference>
<dbReference type="PROSITE" id="PS50262">
    <property type="entry name" value="G_PROTEIN_RECEP_F1_2"/>
    <property type="match status" value="1"/>
</dbReference>
<keyword evidence="5 6" id="KW-0472">Membrane</keyword>
<organism evidence="8 9">
    <name type="scientific">Porites lobata</name>
    <dbReference type="NCBI Taxonomy" id="104759"/>
    <lineage>
        <taxon>Eukaryota</taxon>
        <taxon>Metazoa</taxon>
        <taxon>Cnidaria</taxon>
        <taxon>Anthozoa</taxon>
        <taxon>Hexacorallia</taxon>
        <taxon>Scleractinia</taxon>
        <taxon>Fungiina</taxon>
        <taxon>Poritidae</taxon>
        <taxon>Porites</taxon>
    </lineage>
</organism>
<evidence type="ECO:0000256" key="5">
    <source>
        <dbReference type="ARBA" id="ARBA00023136"/>
    </source>
</evidence>
<comment type="caution">
    <text evidence="8">The sequence shown here is derived from an EMBL/GenBank/DDBJ whole genome shotgun (WGS) entry which is preliminary data.</text>
</comment>
<gene>
    <name evidence="8" type="ORF">PLOB_00015839</name>
</gene>
<keyword evidence="2" id="KW-1003">Cell membrane</keyword>